<evidence type="ECO:0000256" key="1">
    <source>
        <dbReference type="SAM" id="MobiDB-lite"/>
    </source>
</evidence>
<feature type="region of interest" description="Disordered" evidence="1">
    <location>
        <begin position="1"/>
        <end position="22"/>
    </location>
</feature>
<evidence type="ECO:0000313" key="3">
    <source>
        <dbReference type="EMBL" id="ODR95175.1"/>
    </source>
</evidence>
<dbReference type="GO" id="GO:0016788">
    <property type="term" value="F:hydrolase activity, acting on ester bonds"/>
    <property type="evidence" value="ECO:0007669"/>
    <property type="project" value="UniProtKB-ARBA"/>
</dbReference>
<dbReference type="SUPFAM" id="SSF52266">
    <property type="entry name" value="SGNH hydrolase"/>
    <property type="match status" value="1"/>
</dbReference>
<dbReference type="CDD" id="cd01839">
    <property type="entry name" value="SGNH_arylesterase_like"/>
    <property type="match status" value="1"/>
</dbReference>
<evidence type="ECO:0000313" key="4">
    <source>
        <dbReference type="Proteomes" id="UP000094172"/>
    </source>
</evidence>
<evidence type="ECO:0000259" key="2">
    <source>
        <dbReference type="Pfam" id="PF13472"/>
    </source>
</evidence>
<gene>
    <name evidence="3" type="ORF">AUC70_05540</name>
</gene>
<dbReference type="InterPro" id="IPR036514">
    <property type="entry name" value="SGNH_hydro_sf"/>
</dbReference>
<dbReference type="Gene3D" id="3.40.50.1110">
    <property type="entry name" value="SGNH hydrolase"/>
    <property type="match status" value="1"/>
</dbReference>
<proteinExistence type="predicted"/>
<accession>A0A1E3VNR1</accession>
<dbReference type="Proteomes" id="UP000094172">
    <property type="component" value="Unassembled WGS sequence"/>
</dbReference>
<dbReference type="InterPro" id="IPR013830">
    <property type="entry name" value="SGNH_hydro"/>
</dbReference>
<dbReference type="Pfam" id="PF13472">
    <property type="entry name" value="Lipase_GDSL_2"/>
    <property type="match status" value="1"/>
</dbReference>
<organism evidence="3 4">
    <name type="scientific">Methyloceanibacter stevinii</name>
    <dbReference type="NCBI Taxonomy" id="1774970"/>
    <lineage>
        <taxon>Bacteria</taxon>
        <taxon>Pseudomonadati</taxon>
        <taxon>Pseudomonadota</taxon>
        <taxon>Alphaproteobacteria</taxon>
        <taxon>Hyphomicrobiales</taxon>
        <taxon>Hyphomicrobiaceae</taxon>
        <taxon>Methyloceanibacter</taxon>
    </lineage>
</organism>
<feature type="domain" description="SGNH hydrolase-type esterase" evidence="2">
    <location>
        <begin position="32"/>
        <end position="219"/>
    </location>
</feature>
<reference evidence="3 4" key="1">
    <citation type="journal article" date="2016" name="Environ. Microbiol.">
        <title>New Methyloceanibacter diversity from North Sea sediments includes methanotroph containing solely the soluble methane monooxygenase.</title>
        <authorList>
            <person name="Vekeman B."/>
            <person name="Kerckhof F.M."/>
            <person name="Cremers G."/>
            <person name="de Vos P."/>
            <person name="Vandamme P."/>
            <person name="Boon N."/>
            <person name="Op den Camp H.J."/>
            <person name="Heylen K."/>
        </authorList>
    </citation>
    <scope>NUCLEOTIDE SEQUENCE [LARGE SCALE GENOMIC DNA]</scope>
    <source>
        <strain evidence="3 4">R-67176</strain>
    </source>
</reference>
<dbReference type="EMBL" id="LPWE01000011">
    <property type="protein sequence ID" value="ODR95175.1"/>
    <property type="molecule type" value="Genomic_DNA"/>
</dbReference>
<feature type="compositionally biased region" description="Basic and acidic residues" evidence="1">
    <location>
        <begin position="1"/>
        <end position="15"/>
    </location>
</feature>
<sequence length="234" mass="24647">MRRPHNDGETDESRLGRHQATGETSVTKTILCFGDSITWGYNPKDGTRFAPEDRWPRALEAALQGRVRVVEEGLNARTLATDDPARPYRNGMAMLPPLLESHAPLDVVAVMLGTNDSAPCYGLTAGRAGINLMAMVRAVNASQAGPGGTAPKMVVIAPPPLGSLSPEMSLMYSGGQGTSRGLAGAYETVAKRFGIGFLDAGEVVKVSAVDGVHLDPEAQRTLGVAVSKVVEPLL</sequence>
<protein>
    <recommendedName>
        <fullName evidence="2">SGNH hydrolase-type esterase domain-containing protein</fullName>
    </recommendedName>
</protein>
<name>A0A1E3VNR1_9HYPH</name>
<comment type="caution">
    <text evidence="3">The sequence shown here is derived from an EMBL/GenBank/DDBJ whole genome shotgun (WGS) entry which is preliminary data.</text>
</comment>
<keyword evidence="4" id="KW-1185">Reference proteome</keyword>
<dbReference type="AlphaFoldDB" id="A0A1E3VNR1"/>
<dbReference type="STRING" id="1774970.AUC70_05540"/>